<accession>A0AAW0MQF2</accession>
<organism evidence="1 2">
    <name type="scientific">Mugilogobius chulae</name>
    <name type="common">yellowstripe goby</name>
    <dbReference type="NCBI Taxonomy" id="88201"/>
    <lineage>
        <taxon>Eukaryota</taxon>
        <taxon>Metazoa</taxon>
        <taxon>Chordata</taxon>
        <taxon>Craniata</taxon>
        <taxon>Vertebrata</taxon>
        <taxon>Euteleostomi</taxon>
        <taxon>Actinopterygii</taxon>
        <taxon>Neopterygii</taxon>
        <taxon>Teleostei</taxon>
        <taxon>Neoteleostei</taxon>
        <taxon>Acanthomorphata</taxon>
        <taxon>Gobiaria</taxon>
        <taxon>Gobiiformes</taxon>
        <taxon>Gobioidei</taxon>
        <taxon>Gobiidae</taxon>
        <taxon>Gobionellinae</taxon>
        <taxon>Mugilogobius</taxon>
    </lineage>
</organism>
<gene>
    <name evidence="1" type="ORF">WMY93_029171</name>
</gene>
<evidence type="ECO:0000313" key="2">
    <source>
        <dbReference type="Proteomes" id="UP001460270"/>
    </source>
</evidence>
<dbReference type="AlphaFoldDB" id="A0AAW0MQF2"/>
<evidence type="ECO:0000313" key="1">
    <source>
        <dbReference type="EMBL" id="KAK7882997.1"/>
    </source>
</evidence>
<comment type="caution">
    <text evidence="1">The sequence shown here is derived from an EMBL/GenBank/DDBJ whole genome shotgun (WGS) entry which is preliminary data.</text>
</comment>
<proteinExistence type="predicted"/>
<protein>
    <submittedName>
        <fullName evidence="1">Uncharacterized protein</fullName>
    </submittedName>
</protein>
<dbReference type="Proteomes" id="UP001460270">
    <property type="component" value="Unassembled WGS sequence"/>
</dbReference>
<sequence>MVAAEEAKMFSQLLCLYYPHLRKQWRKSRTLPRCQDKPLALTPREPLGRRQLIKLWLKMWYFVSEAKIHLRESSFFIVVPDSVNLTVLSLYRGPRSHPSGSFDPRRSACQCPAPTWKLVTV</sequence>
<keyword evidence="2" id="KW-1185">Reference proteome</keyword>
<name>A0AAW0MQF2_9GOBI</name>
<reference evidence="2" key="1">
    <citation type="submission" date="2024-04" db="EMBL/GenBank/DDBJ databases">
        <title>Salinicola lusitanus LLJ914,a marine bacterium isolated from the Okinawa Trough.</title>
        <authorList>
            <person name="Li J."/>
        </authorList>
    </citation>
    <scope>NUCLEOTIDE SEQUENCE [LARGE SCALE GENOMIC DNA]</scope>
</reference>
<dbReference type="EMBL" id="JBBPFD010000021">
    <property type="protein sequence ID" value="KAK7882997.1"/>
    <property type="molecule type" value="Genomic_DNA"/>
</dbReference>